<dbReference type="Gene3D" id="1.25.40.20">
    <property type="entry name" value="Ankyrin repeat-containing domain"/>
    <property type="match status" value="1"/>
</dbReference>
<dbReference type="InterPro" id="IPR002110">
    <property type="entry name" value="Ankyrin_rpt"/>
</dbReference>
<gene>
    <name evidence="1" type="ORF">N7493_001642</name>
</gene>
<dbReference type="AlphaFoldDB" id="A0AAD6HUJ6"/>
<evidence type="ECO:0000313" key="1">
    <source>
        <dbReference type="EMBL" id="KAJ5738487.1"/>
    </source>
</evidence>
<dbReference type="Proteomes" id="UP001215712">
    <property type="component" value="Unassembled WGS sequence"/>
</dbReference>
<dbReference type="EMBL" id="JAQJAN010000002">
    <property type="protein sequence ID" value="KAJ5738487.1"/>
    <property type="molecule type" value="Genomic_DNA"/>
</dbReference>
<organism evidence="1 2">
    <name type="scientific">Penicillium malachiteum</name>
    <dbReference type="NCBI Taxonomy" id="1324776"/>
    <lineage>
        <taxon>Eukaryota</taxon>
        <taxon>Fungi</taxon>
        <taxon>Dikarya</taxon>
        <taxon>Ascomycota</taxon>
        <taxon>Pezizomycotina</taxon>
        <taxon>Eurotiomycetes</taxon>
        <taxon>Eurotiomycetidae</taxon>
        <taxon>Eurotiales</taxon>
        <taxon>Aspergillaceae</taxon>
        <taxon>Penicillium</taxon>
    </lineage>
</organism>
<dbReference type="InterPro" id="IPR036770">
    <property type="entry name" value="Ankyrin_rpt-contain_sf"/>
</dbReference>
<dbReference type="SUPFAM" id="SSF48403">
    <property type="entry name" value="Ankyrin repeat"/>
    <property type="match status" value="1"/>
</dbReference>
<protein>
    <submittedName>
        <fullName evidence="1">Uncharacterized protein</fullName>
    </submittedName>
</protein>
<proteinExistence type="predicted"/>
<name>A0AAD6HUJ6_9EURO</name>
<dbReference type="Pfam" id="PF12796">
    <property type="entry name" value="Ank_2"/>
    <property type="match status" value="1"/>
</dbReference>
<comment type="caution">
    <text evidence="1">The sequence shown here is derived from an EMBL/GenBank/DDBJ whole genome shotgun (WGS) entry which is preliminary data.</text>
</comment>
<reference evidence="1" key="2">
    <citation type="submission" date="2023-01" db="EMBL/GenBank/DDBJ databases">
        <authorList>
            <person name="Petersen C."/>
        </authorList>
    </citation>
    <scope>NUCLEOTIDE SEQUENCE</scope>
    <source>
        <strain evidence="1">IBT 17514</strain>
    </source>
</reference>
<keyword evidence="2" id="KW-1185">Reference proteome</keyword>
<accession>A0AAD6HUJ6</accession>
<evidence type="ECO:0000313" key="2">
    <source>
        <dbReference type="Proteomes" id="UP001215712"/>
    </source>
</evidence>
<dbReference type="SMART" id="SM00248">
    <property type="entry name" value="ANK"/>
    <property type="match status" value="2"/>
</dbReference>
<sequence length="181" mass="20170">MRGLNASYCQAAIRDTINGLSQLIRLDKEDEVVIECRVQIIRSILDHTDLTLDSPIDYRGSTVLMCVVEEGLYNFAKILLQRERVNVNVLNSDGQSALWYAIGSSDDGSPPWLDDEQVQSMTKLLLSHGAIPGGMDEQPVENVHPKAISTVRFKLAIVATLLQRPMVSEFIILLLINYLTS</sequence>
<reference evidence="1" key="1">
    <citation type="journal article" date="2023" name="IMA Fungus">
        <title>Comparative genomic study of the Penicillium genus elucidates a diverse pangenome and 15 lateral gene transfer events.</title>
        <authorList>
            <person name="Petersen C."/>
            <person name="Sorensen T."/>
            <person name="Nielsen M.R."/>
            <person name="Sondergaard T.E."/>
            <person name="Sorensen J.L."/>
            <person name="Fitzpatrick D.A."/>
            <person name="Frisvad J.C."/>
            <person name="Nielsen K.L."/>
        </authorList>
    </citation>
    <scope>NUCLEOTIDE SEQUENCE</scope>
    <source>
        <strain evidence="1">IBT 17514</strain>
    </source>
</reference>